<dbReference type="Gene3D" id="2.60.40.1190">
    <property type="match status" value="1"/>
</dbReference>
<evidence type="ECO:0000256" key="5">
    <source>
        <dbReference type="SAM" id="SignalP"/>
    </source>
</evidence>
<reference evidence="8" key="1">
    <citation type="journal article" date="2019" name="Int. J. Syst. Evol. Microbiol.">
        <title>The Global Catalogue of Microorganisms (GCM) 10K type strain sequencing project: providing services to taxonomists for standard genome sequencing and annotation.</title>
        <authorList>
            <consortium name="The Broad Institute Genomics Platform"/>
            <consortium name="The Broad Institute Genome Sequencing Center for Infectious Disease"/>
            <person name="Wu L."/>
            <person name="Ma J."/>
        </authorList>
    </citation>
    <scope>NUCLEOTIDE SEQUENCE [LARGE SCALE GENOMIC DNA]</scope>
    <source>
        <strain evidence="8">CECT 8531</strain>
    </source>
</reference>
<dbReference type="InterPro" id="IPR013780">
    <property type="entry name" value="Glyco_hydro_b"/>
</dbReference>
<feature type="region of interest" description="Disordered" evidence="4">
    <location>
        <begin position="195"/>
        <end position="214"/>
    </location>
</feature>
<sequence>MKKHRAIAAMLVMAGTAYPAYSAAPQDEPKQQLGLGQTAVADVCAGNGALHVASPEWRDQIIYFLMLDRFADGDPSNNDQGMGEYNPADPSRYSGGDIKGVTSRLDYIKSLGATTVWTTPPIANQWWSQVAGYGGYHGYWARDFTKIDEHYGDISDYQQLSCGLHRRDMYLVMDIVVNHTGDFFNYDQASGTADPAAGYRPANPNSPSSAPLSYPFNLNDPRREKDREAAIYNWTGELSNYGNREAETTQQLSKLDDINTKNPAVRKAFKDIFGDWISNAGVDGFRVDTVKYVEPEFFEDFLYAPDGILKRAENTGRKDFFVFGEVKENAPAFSLISEAKMQEYFGPRPLFPSLINFPLQEEMLRVFAQGLPTSAMTYRLEAMKRTNPDPTLAANFVDNHDMPRFLSQGSIAGFKQALAMIFTLPGVPMIYQGNEQGEADTRAAMFKGGYGADKDRFDTQSDLFQFIQKMAEIRKAHTALRRGELTVLADNKNMAGAFAFRRDGEDGSILVIINSADHPSLLTTMPAGLVPFAELTPVFGPTGPAVTAGDGSLTMELAPREIRILKLPNDASAGEAIGATAPRDAPHIIIDTPLPNAPLDADYQLSGRWTGSDKMLQLVIDGDLSNAQNIPVAPGGKWAATLSAGDIGTHDHLAQIYAPQSGIVGPEIPYETQRNSADWEAQFSDPKYDDKGPDGDYAPPTDPGFRGQQDFVGAHVRTGGDILEVELQMRATGADWSPANGFDHVSFTNFFELPGRRGLTRSVDIDGPMPRGFSWSAMHSIFGWGNSMKMQDGQKIGRAPSVSVNHAKRTITLSYRASSLGLKSWKGVRIYFTSFDREGEGATRKITREGGPMVFRGDPAGPKVMDDMLIEIP</sequence>
<dbReference type="Gene3D" id="2.60.40.1180">
    <property type="entry name" value="Golgi alpha-mannosidase II"/>
    <property type="match status" value="1"/>
</dbReference>
<dbReference type="RefSeq" id="WP_381420728.1">
    <property type="nucleotide sequence ID" value="NZ_JBHSDH010000010.1"/>
</dbReference>
<keyword evidence="8" id="KW-1185">Reference proteome</keyword>
<evidence type="ECO:0000313" key="8">
    <source>
        <dbReference type="Proteomes" id="UP001595887"/>
    </source>
</evidence>
<evidence type="ECO:0000256" key="4">
    <source>
        <dbReference type="SAM" id="MobiDB-lite"/>
    </source>
</evidence>
<name>A0ABV8RDX8_9SPHN</name>
<dbReference type="SMART" id="SM00642">
    <property type="entry name" value="Aamy"/>
    <property type="match status" value="1"/>
</dbReference>
<comment type="cofactor">
    <cofactor evidence="1">
        <name>Ca(2+)</name>
        <dbReference type="ChEBI" id="CHEBI:29108"/>
    </cofactor>
</comment>
<keyword evidence="2" id="KW-0479">Metal-binding</keyword>
<organism evidence="7 8">
    <name type="scientific">Sphingorhabdus arenilitoris</name>
    <dbReference type="NCBI Taxonomy" id="1490041"/>
    <lineage>
        <taxon>Bacteria</taxon>
        <taxon>Pseudomonadati</taxon>
        <taxon>Pseudomonadota</taxon>
        <taxon>Alphaproteobacteria</taxon>
        <taxon>Sphingomonadales</taxon>
        <taxon>Sphingomonadaceae</taxon>
        <taxon>Sphingorhabdus</taxon>
    </lineage>
</organism>
<dbReference type="PANTHER" id="PTHR10357:SF215">
    <property type="entry name" value="ALPHA-AMYLASE 1"/>
    <property type="match status" value="1"/>
</dbReference>
<accession>A0ABV8RDX8</accession>
<keyword evidence="7" id="KW-0378">Hydrolase</keyword>
<proteinExistence type="predicted"/>
<evidence type="ECO:0000256" key="3">
    <source>
        <dbReference type="ARBA" id="ARBA00022729"/>
    </source>
</evidence>
<feature type="domain" description="Glycosyl hydrolase family 13 catalytic" evidence="6">
    <location>
        <begin position="64"/>
        <end position="474"/>
    </location>
</feature>
<dbReference type="PANTHER" id="PTHR10357">
    <property type="entry name" value="ALPHA-AMYLASE FAMILY MEMBER"/>
    <property type="match status" value="1"/>
</dbReference>
<dbReference type="Proteomes" id="UP001595887">
    <property type="component" value="Unassembled WGS sequence"/>
</dbReference>
<dbReference type="EMBL" id="JBHSDH010000010">
    <property type="protein sequence ID" value="MFC4291134.1"/>
    <property type="molecule type" value="Genomic_DNA"/>
</dbReference>
<dbReference type="InterPro" id="IPR006047">
    <property type="entry name" value="GH13_cat_dom"/>
</dbReference>
<keyword evidence="3 5" id="KW-0732">Signal</keyword>
<dbReference type="GO" id="GO:0016787">
    <property type="term" value="F:hydrolase activity"/>
    <property type="evidence" value="ECO:0007669"/>
    <property type="project" value="UniProtKB-KW"/>
</dbReference>
<evidence type="ECO:0000256" key="2">
    <source>
        <dbReference type="ARBA" id="ARBA00022723"/>
    </source>
</evidence>
<dbReference type="InterPro" id="IPR019248">
    <property type="entry name" value="Glucodextran_C"/>
</dbReference>
<comment type="caution">
    <text evidence="7">The sequence shown here is derived from an EMBL/GenBank/DDBJ whole genome shotgun (WGS) entry which is preliminary data.</text>
</comment>
<dbReference type="InterPro" id="IPR017853">
    <property type="entry name" value="GH"/>
</dbReference>
<evidence type="ECO:0000256" key="1">
    <source>
        <dbReference type="ARBA" id="ARBA00001913"/>
    </source>
</evidence>
<dbReference type="Pfam" id="PF00128">
    <property type="entry name" value="Alpha-amylase"/>
    <property type="match status" value="1"/>
</dbReference>
<feature type="compositionally biased region" description="Low complexity" evidence="4">
    <location>
        <begin position="201"/>
        <end position="213"/>
    </location>
</feature>
<dbReference type="Gene3D" id="3.20.20.80">
    <property type="entry name" value="Glycosidases"/>
    <property type="match status" value="1"/>
</dbReference>
<gene>
    <name evidence="7" type="ORF">ACFOWX_01765</name>
</gene>
<evidence type="ECO:0000259" key="6">
    <source>
        <dbReference type="SMART" id="SM00642"/>
    </source>
</evidence>
<dbReference type="Pfam" id="PF09985">
    <property type="entry name" value="Glucodextran_C"/>
    <property type="match status" value="1"/>
</dbReference>
<feature type="region of interest" description="Disordered" evidence="4">
    <location>
        <begin position="674"/>
        <end position="704"/>
    </location>
</feature>
<dbReference type="SUPFAM" id="SSF51445">
    <property type="entry name" value="(Trans)glycosidases"/>
    <property type="match status" value="1"/>
</dbReference>
<evidence type="ECO:0000313" key="7">
    <source>
        <dbReference type="EMBL" id="MFC4291134.1"/>
    </source>
</evidence>
<feature type="signal peptide" evidence="5">
    <location>
        <begin position="1"/>
        <end position="22"/>
    </location>
</feature>
<dbReference type="SUPFAM" id="SSF51011">
    <property type="entry name" value="Glycosyl hydrolase domain"/>
    <property type="match status" value="1"/>
</dbReference>
<protein>
    <submittedName>
        <fullName evidence="7">Alpha-amylase family glycosyl hydrolase</fullName>
    </submittedName>
</protein>
<feature type="chain" id="PRO_5046280391" evidence="5">
    <location>
        <begin position="23"/>
        <end position="873"/>
    </location>
</feature>
<dbReference type="SUPFAM" id="SSF49344">
    <property type="entry name" value="CBD9-like"/>
    <property type="match status" value="1"/>
</dbReference>